<protein>
    <submittedName>
        <fullName evidence="2">Uncharacterized protein</fullName>
    </submittedName>
</protein>
<evidence type="ECO:0000313" key="3">
    <source>
        <dbReference type="Proteomes" id="UP000044602"/>
    </source>
</evidence>
<name>A0A0G4LNW0_VERLO</name>
<feature type="region of interest" description="Disordered" evidence="1">
    <location>
        <begin position="1"/>
        <end position="57"/>
    </location>
</feature>
<accession>A0A0G4LNW0</accession>
<gene>
    <name evidence="2" type="ORF">BN1708_003642</name>
</gene>
<feature type="compositionally biased region" description="Basic and acidic residues" evidence="1">
    <location>
        <begin position="31"/>
        <end position="50"/>
    </location>
</feature>
<evidence type="ECO:0000313" key="2">
    <source>
        <dbReference type="EMBL" id="CRK23360.1"/>
    </source>
</evidence>
<organism evidence="2 3">
    <name type="scientific">Verticillium longisporum</name>
    <name type="common">Verticillium dahliae var. longisporum</name>
    <dbReference type="NCBI Taxonomy" id="100787"/>
    <lineage>
        <taxon>Eukaryota</taxon>
        <taxon>Fungi</taxon>
        <taxon>Dikarya</taxon>
        <taxon>Ascomycota</taxon>
        <taxon>Pezizomycotina</taxon>
        <taxon>Sordariomycetes</taxon>
        <taxon>Hypocreomycetidae</taxon>
        <taxon>Glomerellales</taxon>
        <taxon>Plectosphaerellaceae</taxon>
        <taxon>Verticillium</taxon>
    </lineage>
</organism>
<dbReference type="EMBL" id="CVQH01015557">
    <property type="protein sequence ID" value="CRK23360.1"/>
    <property type="molecule type" value="Genomic_DNA"/>
</dbReference>
<keyword evidence="3" id="KW-1185">Reference proteome</keyword>
<dbReference type="AlphaFoldDB" id="A0A0G4LNW0"/>
<reference evidence="2 3" key="1">
    <citation type="submission" date="2015-05" db="EMBL/GenBank/DDBJ databases">
        <authorList>
            <person name="Wang D.B."/>
            <person name="Wang M."/>
        </authorList>
    </citation>
    <scope>NUCLEOTIDE SEQUENCE [LARGE SCALE GENOMIC DNA]</scope>
    <source>
        <strain evidence="2">VL1</strain>
    </source>
</reference>
<dbReference type="Proteomes" id="UP000044602">
    <property type="component" value="Unassembled WGS sequence"/>
</dbReference>
<proteinExistence type="predicted"/>
<sequence>MHEGTSMSLGLGAASPFPQPTPPAKSNAGTRAERRFALPGRPRLEGEMGRGSRRRGLNTAVGVKGVALHLVPSLERGVRGNRDTLLSNDSRDSDALAYGFSGPSDCSTGIFPVSLVSR</sequence>
<evidence type="ECO:0000256" key="1">
    <source>
        <dbReference type="SAM" id="MobiDB-lite"/>
    </source>
</evidence>